<feature type="transmembrane region" description="Helical" evidence="7">
    <location>
        <begin position="174"/>
        <end position="193"/>
    </location>
</feature>
<feature type="transmembrane region" description="Helical" evidence="7">
    <location>
        <begin position="269"/>
        <end position="291"/>
    </location>
</feature>
<dbReference type="EMBL" id="AP024849">
    <property type="protein sequence ID" value="BCZ47834.1"/>
    <property type="molecule type" value="Genomic_DNA"/>
</dbReference>
<dbReference type="Gene3D" id="1.20.1720.10">
    <property type="entry name" value="Multidrug resistance protein D"/>
    <property type="match status" value="1"/>
</dbReference>
<dbReference type="PANTHER" id="PTHR42718">
    <property type="entry name" value="MAJOR FACILITATOR SUPERFAMILY MULTIDRUG TRANSPORTER MFSC"/>
    <property type="match status" value="1"/>
</dbReference>
<feature type="transmembrane region" description="Helical" evidence="7">
    <location>
        <begin position="205"/>
        <end position="227"/>
    </location>
</feature>
<dbReference type="Proteomes" id="UP000824633">
    <property type="component" value="Chromosome"/>
</dbReference>
<evidence type="ECO:0000256" key="2">
    <source>
        <dbReference type="ARBA" id="ARBA00022448"/>
    </source>
</evidence>
<keyword evidence="10" id="KW-1185">Reference proteome</keyword>
<evidence type="ECO:0000256" key="3">
    <source>
        <dbReference type="ARBA" id="ARBA00022475"/>
    </source>
</evidence>
<comment type="subcellular location">
    <subcellularLocation>
        <location evidence="1">Cell membrane</location>
        <topology evidence="1">Multi-pass membrane protein</topology>
    </subcellularLocation>
</comment>
<keyword evidence="3" id="KW-1003">Cell membrane</keyword>
<dbReference type="RefSeq" id="WP_224034150.1">
    <property type="nucleotide sequence ID" value="NZ_AP024849.1"/>
</dbReference>
<feature type="transmembrane region" description="Helical" evidence="7">
    <location>
        <begin position="56"/>
        <end position="76"/>
    </location>
</feature>
<dbReference type="PANTHER" id="PTHR42718:SF43">
    <property type="entry name" value="LINCOMYCIN RESISTANCE PROTEIN LMRB"/>
    <property type="match status" value="1"/>
</dbReference>
<evidence type="ECO:0000313" key="10">
    <source>
        <dbReference type="Proteomes" id="UP000824633"/>
    </source>
</evidence>
<dbReference type="InterPro" id="IPR036259">
    <property type="entry name" value="MFS_trans_sf"/>
</dbReference>
<dbReference type="CDD" id="cd17503">
    <property type="entry name" value="MFS_LmrB_MDR_like"/>
    <property type="match status" value="1"/>
</dbReference>
<name>A0ABM7T745_9CLOT</name>
<feature type="transmembrane region" description="Helical" evidence="7">
    <location>
        <begin position="360"/>
        <end position="378"/>
    </location>
</feature>
<feature type="transmembrane region" description="Helical" evidence="7">
    <location>
        <begin position="21"/>
        <end position="44"/>
    </location>
</feature>
<proteinExistence type="predicted"/>
<feature type="domain" description="Major facilitator superfamily (MFS) profile" evidence="8">
    <location>
        <begin position="18"/>
        <end position="468"/>
    </location>
</feature>
<feature type="transmembrane region" description="Helical" evidence="7">
    <location>
        <begin position="335"/>
        <end position="354"/>
    </location>
</feature>
<evidence type="ECO:0000313" key="9">
    <source>
        <dbReference type="EMBL" id="BCZ47834.1"/>
    </source>
</evidence>
<dbReference type="Gene3D" id="1.20.1250.20">
    <property type="entry name" value="MFS general substrate transporter like domains"/>
    <property type="match status" value="1"/>
</dbReference>
<dbReference type="SUPFAM" id="SSF103473">
    <property type="entry name" value="MFS general substrate transporter"/>
    <property type="match status" value="1"/>
</dbReference>
<dbReference type="InterPro" id="IPR004638">
    <property type="entry name" value="EmrB-like"/>
</dbReference>
<feature type="transmembrane region" description="Helical" evidence="7">
    <location>
        <begin position="233"/>
        <end position="249"/>
    </location>
</feature>
<sequence>MEATKIGKSTTKINSKAIIGVLVFSAFLAVFNETILNVALSSLMTEMNVTAGTIQWIITAYMIVVSVMVPVTAFLIQTFETKKLYLGAMTLLLIGTICAACSGSFVMLLISRMLQASGTGMMIPIMMNTVLLITPQEKHGSAMGICGCAISLGPALGPTFAGIILQFFSWHALFIILIPLIVLAMLLGNINLVNVSTLTKPKIDIISIILSTIGIGGVIYGISSLSGGGNKKIIGIIFIIGILALIVFCKRQLSLKEPMLEIRTFKYPLFSIGVILVMISMMTMFTMNVMLPMFLQGALKTTTFVAAMVLLPAALANGLVTPISGKIYDKVGVKVLIPVGFTIILVALFILSRSNSDTSLIKIIVSYIAVCIGVGITMSPCQTSSLNQLPKEAYPHGVAIVNTLQQISAAIGSSLFIGIMSAAQLKALNNSATEQVAVATGFQSGTLVAVIFVIIGLCLSFTLGLGSKKLSLPSDLTLTNKEVSNN</sequence>
<dbReference type="InterPro" id="IPR011701">
    <property type="entry name" value="MFS"/>
</dbReference>
<accession>A0ABM7T745</accession>
<feature type="transmembrane region" description="Helical" evidence="7">
    <location>
        <begin position="116"/>
        <end position="133"/>
    </location>
</feature>
<evidence type="ECO:0000259" key="8">
    <source>
        <dbReference type="PROSITE" id="PS50850"/>
    </source>
</evidence>
<evidence type="ECO:0000256" key="6">
    <source>
        <dbReference type="ARBA" id="ARBA00023136"/>
    </source>
</evidence>
<feature type="transmembrane region" description="Helical" evidence="7">
    <location>
        <begin position="399"/>
        <end position="422"/>
    </location>
</feature>
<feature type="transmembrane region" description="Helical" evidence="7">
    <location>
        <begin position="88"/>
        <end position="110"/>
    </location>
</feature>
<gene>
    <name evidence="9" type="ORF">psyc5s11_39010</name>
</gene>
<feature type="transmembrane region" description="Helical" evidence="7">
    <location>
        <begin position="442"/>
        <end position="465"/>
    </location>
</feature>
<dbReference type="NCBIfam" id="TIGR00711">
    <property type="entry name" value="efflux_EmrB"/>
    <property type="match status" value="1"/>
</dbReference>
<keyword evidence="6 7" id="KW-0472">Membrane</keyword>
<reference evidence="10" key="1">
    <citation type="submission" date="2021-07" db="EMBL/GenBank/DDBJ databases">
        <title>Complete genome sequencing of a Clostridium isolate.</title>
        <authorList>
            <person name="Ueki A."/>
            <person name="Tonouchi A."/>
        </authorList>
    </citation>
    <scope>NUCLEOTIDE SEQUENCE [LARGE SCALE GENOMIC DNA]</scope>
    <source>
        <strain evidence="10">C5S11</strain>
    </source>
</reference>
<dbReference type="PRINTS" id="PR01036">
    <property type="entry name" value="TCRTETB"/>
</dbReference>
<dbReference type="PROSITE" id="PS50850">
    <property type="entry name" value="MFS"/>
    <property type="match status" value="1"/>
</dbReference>
<evidence type="ECO:0000256" key="1">
    <source>
        <dbReference type="ARBA" id="ARBA00004651"/>
    </source>
</evidence>
<protein>
    <submittedName>
        <fullName evidence="9">MFS transporter</fullName>
    </submittedName>
</protein>
<dbReference type="InterPro" id="IPR020846">
    <property type="entry name" value="MFS_dom"/>
</dbReference>
<keyword evidence="5 7" id="KW-1133">Transmembrane helix</keyword>
<keyword evidence="4 7" id="KW-0812">Transmembrane</keyword>
<evidence type="ECO:0000256" key="4">
    <source>
        <dbReference type="ARBA" id="ARBA00022692"/>
    </source>
</evidence>
<evidence type="ECO:0000256" key="5">
    <source>
        <dbReference type="ARBA" id="ARBA00022989"/>
    </source>
</evidence>
<feature type="transmembrane region" description="Helical" evidence="7">
    <location>
        <begin position="303"/>
        <end position="323"/>
    </location>
</feature>
<evidence type="ECO:0000256" key="7">
    <source>
        <dbReference type="SAM" id="Phobius"/>
    </source>
</evidence>
<dbReference type="Pfam" id="PF07690">
    <property type="entry name" value="MFS_1"/>
    <property type="match status" value="1"/>
</dbReference>
<organism evidence="9 10">
    <name type="scientific">Clostridium gelidum</name>
    <dbReference type="NCBI Taxonomy" id="704125"/>
    <lineage>
        <taxon>Bacteria</taxon>
        <taxon>Bacillati</taxon>
        <taxon>Bacillota</taxon>
        <taxon>Clostridia</taxon>
        <taxon>Eubacteriales</taxon>
        <taxon>Clostridiaceae</taxon>
        <taxon>Clostridium</taxon>
    </lineage>
</organism>
<keyword evidence="2" id="KW-0813">Transport</keyword>
<feature type="transmembrane region" description="Helical" evidence="7">
    <location>
        <begin position="145"/>
        <end position="168"/>
    </location>
</feature>